<evidence type="ECO:0000256" key="1">
    <source>
        <dbReference type="SAM" id="MobiDB-lite"/>
    </source>
</evidence>
<evidence type="ECO:0000313" key="2">
    <source>
        <dbReference type="EMBL" id="KAH7165719.1"/>
    </source>
</evidence>
<keyword evidence="3" id="KW-1185">Reference proteome</keyword>
<comment type="caution">
    <text evidence="2">The sequence shown here is derived from an EMBL/GenBank/DDBJ whole genome shotgun (WGS) entry which is preliminary data.</text>
</comment>
<feature type="region of interest" description="Disordered" evidence="1">
    <location>
        <begin position="1"/>
        <end position="25"/>
    </location>
</feature>
<dbReference type="Proteomes" id="UP000738349">
    <property type="component" value="Unassembled WGS sequence"/>
</dbReference>
<sequence length="262" mass="28301">MMTMEMADVVEKEGSGTNSQPVSSWLGKAGKRKMRSFIGRSAGPMQEMGEPTTINNFASRNKDGLLLQPLPSADGRRRDVLEWMFSSGHSSVNVGVRLSLLLFVAPQCSANGLNPAKHSCSQRTRSCKSKYPLQPMCRRLNPKTSCPSTRGVSRWVTTGPDAGPCRSHGTLGMVGGSRLIGMPHGPCLVCSDLQGGRGSIGGRWVSGCDARHARRKCCQTLEMPCRAVRLKRSRKTDADGDAMRCSGAAVMRCYLPWALGAL</sequence>
<dbReference type="OrthoDB" id="10508822at2759"/>
<name>A0A9P9FM15_9HYPO</name>
<dbReference type="AlphaFoldDB" id="A0A9P9FM15"/>
<proteinExistence type="predicted"/>
<reference evidence="2" key="1">
    <citation type="journal article" date="2021" name="Nat. Commun.">
        <title>Genetic determinants of endophytism in the Arabidopsis root mycobiome.</title>
        <authorList>
            <person name="Mesny F."/>
            <person name="Miyauchi S."/>
            <person name="Thiergart T."/>
            <person name="Pickel B."/>
            <person name="Atanasova L."/>
            <person name="Karlsson M."/>
            <person name="Huettel B."/>
            <person name="Barry K.W."/>
            <person name="Haridas S."/>
            <person name="Chen C."/>
            <person name="Bauer D."/>
            <person name="Andreopoulos W."/>
            <person name="Pangilinan J."/>
            <person name="LaButti K."/>
            <person name="Riley R."/>
            <person name="Lipzen A."/>
            <person name="Clum A."/>
            <person name="Drula E."/>
            <person name="Henrissat B."/>
            <person name="Kohler A."/>
            <person name="Grigoriev I.V."/>
            <person name="Martin F.M."/>
            <person name="Hacquard S."/>
        </authorList>
    </citation>
    <scope>NUCLEOTIDE SEQUENCE</scope>
    <source>
        <strain evidence="2">MPI-CAGE-AT-0147</strain>
    </source>
</reference>
<protein>
    <submittedName>
        <fullName evidence="2">Uncharacterized protein</fullName>
    </submittedName>
</protein>
<gene>
    <name evidence="2" type="ORF">EDB81DRAFT_262733</name>
</gene>
<accession>A0A9P9FM15</accession>
<organism evidence="2 3">
    <name type="scientific">Dactylonectria macrodidyma</name>
    <dbReference type="NCBI Taxonomy" id="307937"/>
    <lineage>
        <taxon>Eukaryota</taxon>
        <taxon>Fungi</taxon>
        <taxon>Dikarya</taxon>
        <taxon>Ascomycota</taxon>
        <taxon>Pezizomycotina</taxon>
        <taxon>Sordariomycetes</taxon>
        <taxon>Hypocreomycetidae</taxon>
        <taxon>Hypocreales</taxon>
        <taxon>Nectriaceae</taxon>
        <taxon>Dactylonectria</taxon>
    </lineage>
</organism>
<dbReference type="EMBL" id="JAGMUV010000003">
    <property type="protein sequence ID" value="KAH7165719.1"/>
    <property type="molecule type" value="Genomic_DNA"/>
</dbReference>
<evidence type="ECO:0000313" key="3">
    <source>
        <dbReference type="Proteomes" id="UP000738349"/>
    </source>
</evidence>